<dbReference type="EMBL" id="CAFBPM010000010">
    <property type="protein sequence ID" value="CAB5024248.1"/>
    <property type="molecule type" value="Genomic_DNA"/>
</dbReference>
<dbReference type="InterPro" id="IPR023576">
    <property type="entry name" value="UbiE/COQ5_MeTrFase_CS"/>
</dbReference>
<dbReference type="GO" id="GO:0042181">
    <property type="term" value="P:ketone biosynthetic process"/>
    <property type="evidence" value="ECO:0007669"/>
    <property type="project" value="UniProtKB-ARBA"/>
</dbReference>
<name>A0A6J7R683_9ZZZZ</name>
<sequence>MAKPKGDILPSAEEKTDVVQSMFDAIAPRYELVNKAMTFGLDARWRRRTVASLGLAPGSLILDLACGTGDLSRTAEKNGFVPFGVDLSFGMLSAAHETGPLVHGDASRLPIRDASVDGIICGYALRNFTHLDACFSEMARVLRPGGRLSILEVGAPKNAVIRFGYSIWFEKIVPTIGGLLSDRTAYRYLPASTAYLPEGEEIRSRLHAVGFSGVNYHLLSGGLSQLFTATRSAG</sequence>
<dbReference type="Pfam" id="PF01209">
    <property type="entry name" value="Ubie_methyltran"/>
    <property type="match status" value="1"/>
</dbReference>
<evidence type="ECO:0000256" key="1">
    <source>
        <dbReference type="ARBA" id="ARBA00022603"/>
    </source>
</evidence>
<keyword evidence="2" id="KW-0808">Transferase</keyword>
<dbReference type="CDD" id="cd02440">
    <property type="entry name" value="AdoMet_MTases"/>
    <property type="match status" value="1"/>
</dbReference>
<dbReference type="InterPro" id="IPR004033">
    <property type="entry name" value="UbiE/COQ5_MeTrFase"/>
</dbReference>
<dbReference type="PANTHER" id="PTHR43591">
    <property type="entry name" value="METHYLTRANSFERASE"/>
    <property type="match status" value="1"/>
</dbReference>
<dbReference type="GO" id="GO:0032259">
    <property type="term" value="P:methylation"/>
    <property type="evidence" value="ECO:0007669"/>
    <property type="project" value="UniProtKB-KW"/>
</dbReference>
<evidence type="ECO:0000313" key="5">
    <source>
        <dbReference type="EMBL" id="CAB4858288.1"/>
    </source>
</evidence>
<reference evidence="6" key="1">
    <citation type="submission" date="2020-05" db="EMBL/GenBank/DDBJ databases">
        <authorList>
            <person name="Chiriac C."/>
            <person name="Salcher M."/>
            <person name="Ghai R."/>
            <person name="Kavagutti S V."/>
        </authorList>
    </citation>
    <scope>NUCLEOTIDE SEQUENCE</scope>
</reference>
<accession>A0A6J7R683</accession>
<dbReference type="PROSITE" id="PS01184">
    <property type="entry name" value="UBIE_2"/>
    <property type="match status" value="1"/>
</dbReference>
<keyword evidence="3" id="KW-0949">S-adenosyl-L-methionine</keyword>
<evidence type="ECO:0000313" key="6">
    <source>
        <dbReference type="EMBL" id="CAB5024248.1"/>
    </source>
</evidence>
<dbReference type="AlphaFoldDB" id="A0A6J7R683"/>
<dbReference type="Gene3D" id="3.40.50.150">
    <property type="entry name" value="Vaccinia Virus protein VP39"/>
    <property type="match status" value="1"/>
</dbReference>
<dbReference type="EMBL" id="CAFBLT010000001">
    <property type="protein sequence ID" value="CAB4858288.1"/>
    <property type="molecule type" value="Genomic_DNA"/>
</dbReference>
<dbReference type="SUPFAM" id="SSF53335">
    <property type="entry name" value="S-adenosyl-L-methionine-dependent methyltransferases"/>
    <property type="match status" value="1"/>
</dbReference>
<evidence type="ECO:0000256" key="2">
    <source>
        <dbReference type="ARBA" id="ARBA00022679"/>
    </source>
</evidence>
<dbReference type="PROSITE" id="PS51608">
    <property type="entry name" value="SAM_MT_UBIE"/>
    <property type="match status" value="1"/>
</dbReference>
<dbReference type="PANTHER" id="PTHR43591:SF24">
    <property type="entry name" value="2-METHOXY-6-POLYPRENYL-1,4-BENZOQUINOL METHYLASE, MITOCHONDRIAL"/>
    <property type="match status" value="1"/>
</dbReference>
<organism evidence="6">
    <name type="scientific">freshwater metagenome</name>
    <dbReference type="NCBI Taxonomy" id="449393"/>
    <lineage>
        <taxon>unclassified sequences</taxon>
        <taxon>metagenomes</taxon>
        <taxon>ecological metagenomes</taxon>
    </lineage>
</organism>
<dbReference type="GO" id="GO:0008168">
    <property type="term" value="F:methyltransferase activity"/>
    <property type="evidence" value="ECO:0007669"/>
    <property type="project" value="UniProtKB-KW"/>
</dbReference>
<dbReference type="InterPro" id="IPR029063">
    <property type="entry name" value="SAM-dependent_MTases_sf"/>
</dbReference>
<dbReference type="EMBL" id="CAFABE010000111">
    <property type="protein sequence ID" value="CAB4834149.1"/>
    <property type="molecule type" value="Genomic_DNA"/>
</dbReference>
<gene>
    <name evidence="4" type="ORF">UFOPK3164_01591</name>
    <name evidence="5" type="ORF">UFOPK3427_00024</name>
    <name evidence="6" type="ORF">UFOPK4112_01105</name>
</gene>
<evidence type="ECO:0000313" key="4">
    <source>
        <dbReference type="EMBL" id="CAB4834149.1"/>
    </source>
</evidence>
<protein>
    <submittedName>
        <fullName evidence="6">Unannotated protein</fullName>
    </submittedName>
</protein>
<dbReference type="NCBIfam" id="TIGR01934">
    <property type="entry name" value="MenG_MenH_UbiE"/>
    <property type="match status" value="1"/>
</dbReference>
<dbReference type="HAMAP" id="MF_01813">
    <property type="entry name" value="MenG_UbiE_methyltr"/>
    <property type="match status" value="1"/>
</dbReference>
<proteinExistence type="inferred from homology"/>
<keyword evidence="1" id="KW-0489">Methyltransferase</keyword>
<evidence type="ECO:0000256" key="3">
    <source>
        <dbReference type="ARBA" id="ARBA00022691"/>
    </source>
</evidence>